<evidence type="ECO:0000313" key="1">
    <source>
        <dbReference type="Proteomes" id="UP000515154"/>
    </source>
</evidence>
<dbReference type="PANTHER" id="PTHR28360:SF1">
    <property type="entry name" value="DYNACTIN SUBUNIT 3"/>
    <property type="match status" value="1"/>
</dbReference>
<dbReference type="AlphaFoldDB" id="A0A7E6FAA6"/>
<dbReference type="PANTHER" id="PTHR28360">
    <property type="entry name" value="DYNACTIN SUBUNIT 3"/>
    <property type="match status" value="1"/>
</dbReference>
<protein>
    <submittedName>
        <fullName evidence="2">Dynactin subunit 3 isoform X1</fullName>
    </submittedName>
</protein>
<gene>
    <name evidence="2" type="primary">LOC115218031</name>
</gene>
<sequence>MAAISESDILEKRIGILESLVFGLADKDTEYPKFAQPETSPVFAKSTNVKCIDALNNVHSKINVSVAGRKNITETFNKLSDLQKYLDPEFTDELTITPSAKTEMILAEEDFIMQTASTMQKLKELEPIISSEHVKGAPYFSSSSMSHEKMQELSQVHLNQQDQAAHLTDKAKALLGTYNSVITTLSKQFVVWDQMLTDMEIQAKPVKKAD</sequence>
<dbReference type="RefSeq" id="XP_036363887.1">
    <property type="nucleotide sequence ID" value="XM_036507994.1"/>
</dbReference>
<accession>A0A7E6FAA6</accession>
<dbReference type="GO" id="GO:0005869">
    <property type="term" value="C:dynactin complex"/>
    <property type="evidence" value="ECO:0007669"/>
    <property type="project" value="InterPro"/>
</dbReference>
<keyword evidence="1" id="KW-1185">Reference proteome</keyword>
<dbReference type="InterPro" id="IPR009991">
    <property type="entry name" value="DCTN3"/>
</dbReference>
<dbReference type="Pfam" id="PF07426">
    <property type="entry name" value="Dynactin_p22"/>
    <property type="match status" value="1"/>
</dbReference>
<organism evidence="1 2">
    <name type="scientific">Octopus sinensis</name>
    <name type="common">East Asian common octopus</name>
    <dbReference type="NCBI Taxonomy" id="2607531"/>
    <lineage>
        <taxon>Eukaryota</taxon>
        <taxon>Metazoa</taxon>
        <taxon>Spiralia</taxon>
        <taxon>Lophotrochozoa</taxon>
        <taxon>Mollusca</taxon>
        <taxon>Cephalopoda</taxon>
        <taxon>Coleoidea</taxon>
        <taxon>Octopodiformes</taxon>
        <taxon>Octopoda</taxon>
        <taxon>Incirrata</taxon>
        <taxon>Octopodidae</taxon>
        <taxon>Octopus</taxon>
    </lineage>
</organism>
<reference evidence="2" key="1">
    <citation type="submission" date="2025-08" db="UniProtKB">
        <authorList>
            <consortium name="RefSeq"/>
        </authorList>
    </citation>
    <scope>IDENTIFICATION</scope>
</reference>
<dbReference type="GO" id="GO:0061640">
    <property type="term" value="P:cytoskeleton-dependent cytokinesis"/>
    <property type="evidence" value="ECO:0007669"/>
    <property type="project" value="InterPro"/>
</dbReference>
<evidence type="ECO:0000313" key="2">
    <source>
        <dbReference type="RefSeq" id="XP_036363887.1"/>
    </source>
</evidence>
<proteinExistence type="predicted"/>
<dbReference type="Proteomes" id="UP000515154">
    <property type="component" value="Linkage group LG12"/>
</dbReference>
<name>A0A7E6FAA6_9MOLL</name>